<gene>
    <name evidence="3" type="ORF">Q7X28_08350</name>
</gene>
<feature type="transmembrane region" description="Helical" evidence="2">
    <location>
        <begin position="201"/>
        <end position="229"/>
    </location>
</feature>
<name>A0AA90NGA6_9ACTN</name>
<reference evidence="3" key="1">
    <citation type="submission" date="2023-08" db="EMBL/GenBank/DDBJ databases">
        <title>The draft genome of Tsukamurella strandjordii strain 050030.</title>
        <authorList>
            <person name="Zhao F."/>
            <person name="Feng Y."/>
            <person name="Zong Z."/>
        </authorList>
    </citation>
    <scope>NUCLEOTIDE SEQUENCE</scope>
    <source>
        <strain evidence="3">050030</strain>
    </source>
</reference>
<evidence type="ECO:0008006" key="5">
    <source>
        <dbReference type="Google" id="ProtNLM"/>
    </source>
</evidence>
<evidence type="ECO:0000313" key="4">
    <source>
        <dbReference type="Proteomes" id="UP001178281"/>
    </source>
</evidence>
<dbReference type="EMBL" id="JAUTIX010000003">
    <property type="protein sequence ID" value="MDP0397935.1"/>
    <property type="molecule type" value="Genomic_DNA"/>
</dbReference>
<feature type="region of interest" description="Disordered" evidence="1">
    <location>
        <begin position="1"/>
        <end position="72"/>
    </location>
</feature>
<keyword evidence="2" id="KW-0472">Membrane</keyword>
<organism evidence="3 4">
    <name type="scientific">Tsukamurella strandjordii</name>
    <dbReference type="NCBI Taxonomy" id="147577"/>
    <lineage>
        <taxon>Bacteria</taxon>
        <taxon>Bacillati</taxon>
        <taxon>Actinomycetota</taxon>
        <taxon>Actinomycetes</taxon>
        <taxon>Mycobacteriales</taxon>
        <taxon>Tsukamurellaceae</taxon>
        <taxon>Tsukamurella</taxon>
    </lineage>
</organism>
<keyword evidence="2" id="KW-1133">Transmembrane helix</keyword>
<keyword evidence="4" id="KW-1185">Reference proteome</keyword>
<accession>A0AA90NGA6</accession>
<evidence type="ECO:0000313" key="3">
    <source>
        <dbReference type="EMBL" id="MDP0397935.1"/>
    </source>
</evidence>
<feature type="compositionally biased region" description="Pro residues" evidence="1">
    <location>
        <begin position="30"/>
        <end position="70"/>
    </location>
</feature>
<feature type="compositionally biased region" description="Low complexity" evidence="1">
    <location>
        <begin position="13"/>
        <end position="24"/>
    </location>
</feature>
<keyword evidence="2" id="KW-0812">Transmembrane</keyword>
<evidence type="ECO:0000256" key="2">
    <source>
        <dbReference type="SAM" id="Phobius"/>
    </source>
</evidence>
<evidence type="ECO:0000256" key="1">
    <source>
        <dbReference type="SAM" id="MobiDB-lite"/>
    </source>
</evidence>
<dbReference type="Proteomes" id="UP001178281">
    <property type="component" value="Unassembled WGS sequence"/>
</dbReference>
<feature type="transmembrane region" description="Helical" evidence="2">
    <location>
        <begin position="147"/>
        <end position="167"/>
    </location>
</feature>
<dbReference type="AlphaFoldDB" id="A0AA90NGA6"/>
<protein>
    <recommendedName>
        <fullName evidence="5">Integral membrane protein</fullName>
    </recommendedName>
</protein>
<feature type="transmembrane region" description="Helical" evidence="2">
    <location>
        <begin position="260"/>
        <end position="283"/>
    </location>
</feature>
<comment type="caution">
    <text evidence="3">The sequence shown here is derived from an EMBL/GenBank/DDBJ whole genome shotgun (WGS) entry which is preliminary data.</text>
</comment>
<sequence length="309" mass="31782">MTQPPNYPGDNQGGVPPQDPQQPGGQPGQGFPPPQQPGQGFPPPQGAQGFPPPQQGAGYPPPAGGYPPAPGGYGAPQTQYSVGDAFSWAWNKFTKNAWPLIGAALAFAVIMAVVSSLVYWVFSLTITNVQEVDYDDGSIGYTGDLTAGSYVTGIIGIAVIVYLALLIQASYTTGLFDIADGRKVTVGSFFKPRNFGSAAGASVLVTLALIVGYILFIIPGIIAAFFLAYSVLFAVDKNIGGGAALKASFNAVKANAGNSILTTFLAGLVSALGAVLCYVGALVTGPLGQLVQIYAYRTLTGGQVAPKTQ</sequence>
<feature type="transmembrane region" description="Helical" evidence="2">
    <location>
        <begin position="100"/>
        <end position="122"/>
    </location>
</feature>
<dbReference type="RefSeq" id="WP_305110981.1">
    <property type="nucleotide sequence ID" value="NZ_BAAAII010000013.1"/>
</dbReference>
<proteinExistence type="predicted"/>